<dbReference type="Gene3D" id="3.40.50.970">
    <property type="match status" value="2"/>
</dbReference>
<dbReference type="InterPro" id="IPR029061">
    <property type="entry name" value="THDP-binding"/>
</dbReference>
<dbReference type="RefSeq" id="WP_067363219.1">
    <property type="nucleotide sequence ID" value="NZ_BAAAFS010000001.1"/>
</dbReference>
<evidence type="ECO:0000256" key="3">
    <source>
        <dbReference type="RuleBase" id="RU362132"/>
    </source>
</evidence>
<dbReference type="AlphaFoldDB" id="A0A5M9RA03"/>
<evidence type="ECO:0000259" key="4">
    <source>
        <dbReference type="Pfam" id="PF00205"/>
    </source>
</evidence>
<dbReference type="GO" id="GO:0003984">
    <property type="term" value="F:acetolactate synthase activity"/>
    <property type="evidence" value="ECO:0007669"/>
    <property type="project" value="TreeGrafter"/>
</dbReference>
<keyword evidence="2 3" id="KW-0786">Thiamine pyrophosphate</keyword>
<comment type="caution">
    <text evidence="7">The sequence shown here is derived from an EMBL/GenBank/DDBJ whole genome shotgun (WGS) entry which is preliminary data.</text>
</comment>
<dbReference type="Pfam" id="PF02776">
    <property type="entry name" value="TPP_enzyme_N"/>
    <property type="match status" value="1"/>
</dbReference>
<dbReference type="GO" id="GO:0050695">
    <property type="term" value="F:benzoylformate decarboxylase activity"/>
    <property type="evidence" value="ECO:0007669"/>
    <property type="project" value="UniProtKB-EC"/>
</dbReference>
<dbReference type="SUPFAM" id="SSF52518">
    <property type="entry name" value="Thiamin diphosphate-binding fold (THDP-binding)"/>
    <property type="match status" value="2"/>
</dbReference>
<dbReference type="CDD" id="cd07035">
    <property type="entry name" value="TPP_PYR_POX_like"/>
    <property type="match status" value="1"/>
</dbReference>
<dbReference type="GO" id="GO:0030976">
    <property type="term" value="F:thiamine pyrophosphate binding"/>
    <property type="evidence" value="ECO:0007669"/>
    <property type="project" value="InterPro"/>
</dbReference>
<dbReference type="Gene3D" id="3.40.50.1220">
    <property type="entry name" value="TPP-binding domain"/>
    <property type="match status" value="1"/>
</dbReference>
<evidence type="ECO:0000313" key="8">
    <source>
        <dbReference type="Proteomes" id="UP000322181"/>
    </source>
</evidence>
<dbReference type="InterPro" id="IPR011766">
    <property type="entry name" value="TPP_enzyme_TPP-bd"/>
</dbReference>
<dbReference type="GO" id="GO:0050660">
    <property type="term" value="F:flavin adenine dinucleotide binding"/>
    <property type="evidence" value="ECO:0007669"/>
    <property type="project" value="TreeGrafter"/>
</dbReference>
<feature type="domain" description="Thiamine pyrophosphate enzyme central" evidence="4">
    <location>
        <begin position="189"/>
        <end position="324"/>
    </location>
</feature>
<dbReference type="PANTHER" id="PTHR18968">
    <property type="entry name" value="THIAMINE PYROPHOSPHATE ENZYMES"/>
    <property type="match status" value="1"/>
</dbReference>
<dbReference type="GO" id="GO:0000287">
    <property type="term" value="F:magnesium ion binding"/>
    <property type="evidence" value="ECO:0007669"/>
    <property type="project" value="InterPro"/>
</dbReference>
<comment type="similarity">
    <text evidence="1 3">Belongs to the TPP enzyme family.</text>
</comment>
<dbReference type="SUPFAM" id="SSF52467">
    <property type="entry name" value="DHS-like NAD/FAD-binding domain"/>
    <property type="match status" value="1"/>
</dbReference>
<evidence type="ECO:0000259" key="5">
    <source>
        <dbReference type="Pfam" id="PF02775"/>
    </source>
</evidence>
<accession>A0A5M9RA03</accession>
<dbReference type="Pfam" id="PF02775">
    <property type="entry name" value="TPP_enzyme_C"/>
    <property type="match status" value="1"/>
</dbReference>
<organism evidence="7 8">
    <name type="scientific">Morganella psychrotolerans</name>
    <dbReference type="NCBI Taxonomy" id="368603"/>
    <lineage>
        <taxon>Bacteria</taxon>
        <taxon>Pseudomonadati</taxon>
        <taxon>Pseudomonadota</taxon>
        <taxon>Gammaproteobacteria</taxon>
        <taxon>Enterobacterales</taxon>
        <taxon>Morganellaceae</taxon>
        <taxon>Morganella</taxon>
    </lineage>
</organism>
<dbReference type="GO" id="GO:0019752">
    <property type="term" value="P:carboxylic acid metabolic process"/>
    <property type="evidence" value="ECO:0007669"/>
    <property type="project" value="UniProtKB-ARBA"/>
</dbReference>
<dbReference type="CDD" id="cd02002">
    <property type="entry name" value="TPP_BFDC"/>
    <property type="match status" value="1"/>
</dbReference>
<dbReference type="EMBL" id="VXKB01000001">
    <property type="protein sequence ID" value="KAA8716898.1"/>
    <property type="molecule type" value="Genomic_DNA"/>
</dbReference>
<feature type="domain" description="Thiamine pyrophosphate enzyme TPP-binding" evidence="5">
    <location>
        <begin position="391"/>
        <end position="532"/>
    </location>
</feature>
<name>A0A5M9RA03_9GAMM</name>
<evidence type="ECO:0000256" key="1">
    <source>
        <dbReference type="ARBA" id="ARBA00007812"/>
    </source>
</evidence>
<keyword evidence="7" id="KW-0456">Lyase</keyword>
<proteinExistence type="inferred from homology"/>
<sequence>MDKTIRQVTFELLRQLNITTVFGNPGSTEETFLKNFPSDFRYIQTLHESSAVAAADGYAQSTRNVALVNVHTSAGLSNAMSNILTAFMNRTPLIITAGNQTRDMLLMEPWLTNIEPETLPKPWVKWSYQPVRAEDVPAAFMRAYAMALQPPAGPVFLSIPLDDWDQPAGAAPAVVRSVTQRIGPDPVRIREFAQALSAAKNPVLIYGSAIARGEGWDAGIRLAEKLNIPVHAAPASERPPFPESHPLYAGGLPFAIKPLSDKLAGHDVAIVIGAPVFRYYPYVAGEYIPQGLRLLHVTDDPSEAGRAPVGDSLLCDAVLAVEQLTELVAARPARAAAVCKQPHGMAAHPAAPEPVAGSVLSAAQLFRAVRSVVPENAILVEESPSNLGELHTAWPIDKPDSFYTFASGSLGWNLPASAGIALGERDSGRNRPVVAIIGDGSMQYSVQGLWTAAQHQLPVLFIIPENRQYGILKSFAVLEETPGVPGLDIPGLDIVALATGYGCTAVRAETEDEVTAACKAALARKGPTVLVVPIQPSIPPLI</sequence>
<evidence type="ECO:0000256" key="2">
    <source>
        <dbReference type="ARBA" id="ARBA00023052"/>
    </source>
</evidence>
<evidence type="ECO:0000313" key="7">
    <source>
        <dbReference type="EMBL" id="KAA8716898.1"/>
    </source>
</evidence>
<dbReference type="PANTHER" id="PTHR18968:SF86">
    <property type="entry name" value="ACETOLACTATE SYNTHASE LARGE SUBUNIT ILVX-RELATED"/>
    <property type="match status" value="1"/>
</dbReference>
<feature type="domain" description="Thiamine pyrophosphate enzyme N-terminal TPP-binding" evidence="6">
    <location>
        <begin position="4"/>
        <end position="104"/>
    </location>
</feature>
<evidence type="ECO:0000259" key="6">
    <source>
        <dbReference type="Pfam" id="PF02776"/>
    </source>
</evidence>
<gene>
    <name evidence="7" type="ORF">F4V73_03220</name>
</gene>
<dbReference type="InterPro" id="IPR012000">
    <property type="entry name" value="Thiamin_PyroP_enz_cen_dom"/>
</dbReference>
<dbReference type="OrthoDB" id="9773408at2"/>
<dbReference type="EC" id="4.1.1.7" evidence="7"/>
<dbReference type="NCBIfam" id="NF005485">
    <property type="entry name" value="PRK07092.1"/>
    <property type="match status" value="1"/>
</dbReference>
<dbReference type="InterPro" id="IPR045229">
    <property type="entry name" value="TPP_enz"/>
</dbReference>
<dbReference type="Pfam" id="PF00205">
    <property type="entry name" value="TPP_enzyme_M"/>
    <property type="match status" value="1"/>
</dbReference>
<protein>
    <submittedName>
        <fullName evidence="7">Benzoylformate decarboxylase</fullName>
        <ecNumber evidence="7">4.1.1.7</ecNumber>
    </submittedName>
</protein>
<dbReference type="Proteomes" id="UP000322181">
    <property type="component" value="Unassembled WGS sequence"/>
</dbReference>
<dbReference type="InterPro" id="IPR029035">
    <property type="entry name" value="DHS-like_NAD/FAD-binding_dom"/>
</dbReference>
<dbReference type="InterPro" id="IPR012001">
    <property type="entry name" value="Thiamin_PyroP_enz_TPP-bd_dom"/>
</dbReference>
<reference evidence="7 8" key="1">
    <citation type="submission" date="2019-09" db="EMBL/GenBank/DDBJ databases">
        <title>Draft genome sequence of various Type strains from the CCUG.</title>
        <authorList>
            <person name="Pineiro-Iglesias B."/>
            <person name="Tunovic T."/>
            <person name="Unosson C."/>
            <person name="Inganas E."/>
            <person name="Ohlen M."/>
            <person name="Cardew S."/>
            <person name="Jensie-Markopoulos S."/>
            <person name="Salva-Serra F."/>
            <person name="Jaen-Luchoro D."/>
            <person name="Karlsson R."/>
            <person name="Svensson-Stadler L."/>
            <person name="Chun J."/>
            <person name="Moore E."/>
        </authorList>
    </citation>
    <scope>NUCLEOTIDE SEQUENCE [LARGE SCALE GENOMIC DNA]</scope>
    <source>
        <strain evidence="7 8">CCUG 53682T</strain>
    </source>
</reference>